<feature type="compositionally biased region" description="Basic and acidic residues" evidence="1">
    <location>
        <begin position="30"/>
        <end position="50"/>
    </location>
</feature>
<evidence type="ECO:0000313" key="2">
    <source>
        <dbReference type="EMBL" id="GBN27234.1"/>
    </source>
</evidence>
<evidence type="ECO:0000256" key="1">
    <source>
        <dbReference type="SAM" id="MobiDB-lite"/>
    </source>
</evidence>
<accession>A0A4Y2MLE6</accession>
<organism evidence="2 3">
    <name type="scientific">Araneus ventricosus</name>
    <name type="common">Orbweaver spider</name>
    <name type="synonym">Epeira ventricosa</name>
    <dbReference type="NCBI Taxonomy" id="182803"/>
    <lineage>
        <taxon>Eukaryota</taxon>
        <taxon>Metazoa</taxon>
        <taxon>Ecdysozoa</taxon>
        <taxon>Arthropoda</taxon>
        <taxon>Chelicerata</taxon>
        <taxon>Arachnida</taxon>
        <taxon>Araneae</taxon>
        <taxon>Araneomorphae</taxon>
        <taxon>Entelegynae</taxon>
        <taxon>Araneoidea</taxon>
        <taxon>Araneidae</taxon>
        <taxon>Araneus</taxon>
    </lineage>
</organism>
<sequence length="106" mass="12095">MNWTLPIWMVINPTNPSLSIQGNNLSLKRTEMGYPTDKDNLAPNRVDHRSQLRTSPPLKGSQPPHTGFRLCQGEIPRPPPNVSLIVRGSQREERYLVRTRTINNII</sequence>
<comment type="caution">
    <text evidence="2">The sequence shown here is derived from an EMBL/GenBank/DDBJ whole genome shotgun (WGS) entry which is preliminary data.</text>
</comment>
<evidence type="ECO:0000313" key="3">
    <source>
        <dbReference type="Proteomes" id="UP000499080"/>
    </source>
</evidence>
<dbReference type="AlphaFoldDB" id="A0A4Y2MLE6"/>
<proteinExistence type="predicted"/>
<name>A0A4Y2MLE6_ARAVE</name>
<feature type="region of interest" description="Disordered" evidence="1">
    <location>
        <begin position="30"/>
        <end position="83"/>
    </location>
</feature>
<dbReference type="EMBL" id="BGPR01007489">
    <property type="protein sequence ID" value="GBN27234.1"/>
    <property type="molecule type" value="Genomic_DNA"/>
</dbReference>
<dbReference type="Proteomes" id="UP000499080">
    <property type="component" value="Unassembled WGS sequence"/>
</dbReference>
<reference evidence="2 3" key="1">
    <citation type="journal article" date="2019" name="Sci. Rep.">
        <title>Orb-weaving spider Araneus ventricosus genome elucidates the spidroin gene catalogue.</title>
        <authorList>
            <person name="Kono N."/>
            <person name="Nakamura H."/>
            <person name="Ohtoshi R."/>
            <person name="Moran D.A.P."/>
            <person name="Shinohara A."/>
            <person name="Yoshida Y."/>
            <person name="Fujiwara M."/>
            <person name="Mori M."/>
            <person name="Tomita M."/>
            <person name="Arakawa K."/>
        </authorList>
    </citation>
    <scope>NUCLEOTIDE SEQUENCE [LARGE SCALE GENOMIC DNA]</scope>
</reference>
<gene>
    <name evidence="2" type="ORF">AVEN_210726_1</name>
</gene>
<protein>
    <submittedName>
        <fullName evidence="2">Uncharacterized protein</fullName>
    </submittedName>
</protein>
<keyword evidence="3" id="KW-1185">Reference proteome</keyword>